<dbReference type="InterPro" id="IPR005123">
    <property type="entry name" value="Oxoglu/Fe-dep_dioxygenase_dom"/>
</dbReference>
<dbReference type="InterPro" id="IPR032854">
    <property type="entry name" value="ALKBH3"/>
</dbReference>
<evidence type="ECO:0000313" key="2">
    <source>
        <dbReference type="EMBL" id="CEP21358.1"/>
    </source>
</evidence>
<gene>
    <name evidence="2" type="ORF">BN1211_1435</name>
    <name evidence="3" type="ORF">CYBJADRAFT_67108</name>
</gene>
<dbReference type="InterPro" id="IPR037151">
    <property type="entry name" value="AlkB-like_sf"/>
</dbReference>
<dbReference type="RefSeq" id="XP_020072025.1">
    <property type="nucleotide sequence ID" value="XM_020217852.1"/>
</dbReference>
<name>A0A0H5C0T2_CYBJN</name>
<dbReference type="PANTHER" id="PTHR31212:SF4">
    <property type="entry name" value="ALPHA-KETOGLUTARATE-DEPENDENT DIOXYGENASE ALKB HOMOLOG 3"/>
    <property type="match status" value="1"/>
</dbReference>
<dbReference type="SUPFAM" id="SSF51197">
    <property type="entry name" value="Clavaminate synthase-like"/>
    <property type="match status" value="1"/>
</dbReference>
<evidence type="ECO:0000259" key="1">
    <source>
        <dbReference type="PROSITE" id="PS51471"/>
    </source>
</evidence>
<dbReference type="EMBL" id="KV453927">
    <property type="protein sequence ID" value="ODV74986.1"/>
    <property type="molecule type" value="Genomic_DNA"/>
</dbReference>
<accession>A0A0H5C0T2</accession>
<protein>
    <recommendedName>
        <fullName evidence="1">Fe2OG dioxygenase domain-containing protein</fullName>
    </recommendedName>
</protein>
<dbReference type="PANTHER" id="PTHR31212">
    <property type="entry name" value="ALPHA-KETOGLUTARATE-DEPENDENT DIOXYGENASE ALKB HOMOLOG 3"/>
    <property type="match status" value="1"/>
</dbReference>
<evidence type="ECO:0000313" key="4">
    <source>
        <dbReference type="Proteomes" id="UP000038830"/>
    </source>
</evidence>
<dbReference type="AlphaFoldDB" id="A0A0H5C0T2"/>
<dbReference type="PROSITE" id="PS51471">
    <property type="entry name" value="FE2OG_OXY"/>
    <property type="match status" value="1"/>
</dbReference>
<evidence type="ECO:0000313" key="5">
    <source>
        <dbReference type="Proteomes" id="UP000094389"/>
    </source>
</evidence>
<accession>A0A1E4S643</accession>
<dbReference type="InterPro" id="IPR027450">
    <property type="entry name" value="AlkB-like"/>
</dbReference>
<dbReference type="CDD" id="cd14279">
    <property type="entry name" value="CUE"/>
    <property type="match status" value="1"/>
</dbReference>
<organism evidence="2 4">
    <name type="scientific">Cyberlindnera jadinii (strain ATCC 18201 / CBS 1600 / BCRC 20928 / JCM 3617 / NBRC 0987 / NRRL Y-1542)</name>
    <name type="common">Torula yeast</name>
    <name type="synonym">Candida utilis</name>
    <dbReference type="NCBI Taxonomy" id="983966"/>
    <lineage>
        <taxon>Eukaryota</taxon>
        <taxon>Fungi</taxon>
        <taxon>Dikarya</taxon>
        <taxon>Ascomycota</taxon>
        <taxon>Saccharomycotina</taxon>
        <taxon>Saccharomycetes</taxon>
        <taxon>Phaffomycetales</taxon>
        <taxon>Phaffomycetaceae</taxon>
        <taxon>Cyberlindnera</taxon>
    </lineage>
</organism>
<dbReference type="STRING" id="983966.A0A0H5C0T2"/>
<proteinExistence type="predicted"/>
<dbReference type="GeneID" id="30992248"/>
<dbReference type="Proteomes" id="UP000038830">
    <property type="component" value="Unassembled WGS sequence"/>
</dbReference>
<sequence length="401" mass="45734">MTEEKVSELKRQFPEADEASLLELLVVCDGSLSSAERLLMETFPKGPTRKRSKVARQASIQSLMNRPVSKKLVSTNTSGSNKPVLLHTKEAIETTVPYSTIHYNFLPNDLADSLLQTIMDDTADFVASEFYLFGNRCVSKHDTKMYSSKPIDGIFYNGVETKNKSEFTDFHGIAQVLIEDQVNMEINERGRLPFQHQGQWVGDLALCNKFYTKSNNLDWHSDRLTYIGPHCTIASLSLGATREFRVRKQYCSDDATSRFNTIYSIPLPHNTLLIMHAGFQEEFKHCVSSTTELIPHPVSGTLRVNLTYRHYLPRYKDHIPQCELCHSPMELRRMFKDPRTRGRYVWMCSRGYQGRDCAGKFYADFSADSLIAKDFNSASLWIAPDDHEALQAFRESIGVVN</sequence>
<dbReference type="GO" id="GO:0051213">
    <property type="term" value="F:dioxygenase activity"/>
    <property type="evidence" value="ECO:0007669"/>
    <property type="project" value="InterPro"/>
</dbReference>
<dbReference type="Pfam" id="PF13532">
    <property type="entry name" value="2OG-FeII_Oxy_2"/>
    <property type="match status" value="1"/>
</dbReference>
<reference evidence="4" key="2">
    <citation type="journal article" date="2015" name="J. Biotechnol.">
        <title>The structure of the Cyberlindnera jadinii genome and its relation to Candida utilis analyzed by the occurrence of single nucleotide polymorphisms.</title>
        <authorList>
            <person name="Rupp O."/>
            <person name="Brinkrolf K."/>
            <person name="Buerth C."/>
            <person name="Kunigo M."/>
            <person name="Schneider J."/>
            <person name="Jaenicke S."/>
            <person name="Goesmann A."/>
            <person name="Puehler A."/>
            <person name="Jaeger K.-E."/>
            <person name="Ernst J.F."/>
        </authorList>
    </citation>
    <scope>NUCLEOTIDE SEQUENCE [LARGE SCALE GENOMIC DNA]</scope>
    <source>
        <strain evidence="4">ATCC 18201 / CBS 1600 / BCRC 20928 / JCM 3617 / NBRC 0987 / NRRL Y-1542</strain>
    </source>
</reference>
<feature type="domain" description="Fe2OG dioxygenase" evidence="1">
    <location>
        <begin position="201"/>
        <end position="312"/>
    </location>
</feature>
<keyword evidence="5" id="KW-1185">Reference proteome</keyword>
<dbReference type="Proteomes" id="UP000094389">
    <property type="component" value="Unassembled WGS sequence"/>
</dbReference>
<reference evidence="2" key="1">
    <citation type="submission" date="2014-12" db="EMBL/GenBank/DDBJ databases">
        <authorList>
            <person name="Jaenicke S."/>
        </authorList>
    </citation>
    <scope>NUCLEOTIDE SEQUENCE [LARGE SCALE GENOMIC DNA]</scope>
    <source>
        <strain evidence="2">CBS1600</strain>
    </source>
</reference>
<dbReference type="EMBL" id="CDQK01000002">
    <property type="protein sequence ID" value="CEP21358.1"/>
    <property type="molecule type" value="Genomic_DNA"/>
</dbReference>
<reference evidence="3 5" key="3">
    <citation type="journal article" date="2016" name="Proc. Natl. Acad. Sci. U.S.A.">
        <title>Comparative genomics of biotechnologically important yeasts.</title>
        <authorList>
            <person name="Riley R."/>
            <person name="Haridas S."/>
            <person name="Wolfe K.H."/>
            <person name="Lopes M.R."/>
            <person name="Hittinger C.T."/>
            <person name="Goeker M."/>
            <person name="Salamov A.A."/>
            <person name="Wisecaver J.H."/>
            <person name="Long T.M."/>
            <person name="Calvey C.H."/>
            <person name="Aerts A.L."/>
            <person name="Barry K.W."/>
            <person name="Choi C."/>
            <person name="Clum A."/>
            <person name="Coughlan A.Y."/>
            <person name="Deshpande S."/>
            <person name="Douglass A.P."/>
            <person name="Hanson S.J."/>
            <person name="Klenk H.-P."/>
            <person name="LaButti K.M."/>
            <person name="Lapidus A."/>
            <person name="Lindquist E.A."/>
            <person name="Lipzen A.M."/>
            <person name="Meier-Kolthoff J.P."/>
            <person name="Ohm R.A."/>
            <person name="Otillar R.P."/>
            <person name="Pangilinan J.L."/>
            <person name="Peng Y."/>
            <person name="Rokas A."/>
            <person name="Rosa C.A."/>
            <person name="Scheuner C."/>
            <person name="Sibirny A.A."/>
            <person name="Slot J.C."/>
            <person name="Stielow J.B."/>
            <person name="Sun H."/>
            <person name="Kurtzman C.P."/>
            <person name="Blackwell M."/>
            <person name="Grigoriev I.V."/>
            <person name="Jeffries T.W."/>
        </authorList>
    </citation>
    <scope>NUCLEOTIDE SEQUENCE [LARGE SCALE GENOMIC DNA]</scope>
    <source>
        <strain evidence="5">ATCC 18201 / CBS 1600 / BCRC 20928 / JCM 3617 / NBRC 0987 / NRRL Y-1542</strain>
        <strain evidence="3">NRRL Y-1542</strain>
    </source>
</reference>
<dbReference type="Gene3D" id="2.60.120.590">
    <property type="entry name" value="Alpha-ketoglutarate-dependent dioxygenase AlkB-like"/>
    <property type="match status" value="1"/>
</dbReference>
<dbReference type="OMA" id="IDPHPLA"/>
<dbReference type="OrthoDB" id="545910at2759"/>
<evidence type="ECO:0000313" key="3">
    <source>
        <dbReference type="EMBL" id="ODV74986.1"/>
    </source>
</evidence>
<dbReference type="GO" id="GO:0006307">
    <property type="term" value="P:DNA alkylation repair"/>
    <property type="evidence" value="ECO:0007669"/>
    <property type="project" value="InterPro"/>
</dbReference>